<proteinExistence type="predicted"/>
<organism evidence="7 8">
    <name type="scientific">Paenibacillus spongiae</name>
    <dbReference type="NCBI Taxonomy" id="2909671"/>
    <lineage>
        <taxon>Bacteria</taxon>
        <taxon>Bacillati</taxon>
        <taxon>Bacillota</taxon>
        <taxon>Bacilli</taxon>
        <taxon>Bacillales</taxon>
        <taxon>Paenibacillaceae</taxon>
        <taxon>Paenibacillus</taxon>
    </lineage>
</organism>
<evidence type="ECO:0000256" key="4">
    <source>
        <dbReference type="SAM" id="SignalP"/>
    </source>
</evidence>
<evidence type="ECO:0000259" key="6">
    <source>
        <dbReference type="Pfam" id="PF24568"/>
    </source>
</evidence>
<feature type="compositionally biased region" description="Basic and acidic residues" evidence="3">
    <location>
        <begin position="381"/>
        <end position="390"/>
    </location>
</feature>
<dbReference type="CDD" id="cd12797">
    <property type="entry name" value="M23_peptidase"/>
    <property type="match status" value="1"/>
</dbReference>
<protein>
    <submittedName>
        <fullName evidence="7">Peptidoglycan DD-metalloendopeptidase family protein</fullName>
    </submittedName>
</protein>
<evidence type="ECO:0000256" key="3">
    <source>
        <dbReference type="SAM" id="MobiDB-lite"/>
    </source>
</evidence>
<feature type="coiled-coil region" evidence="2">
    <location>
        <begin position="29"/>
        <end position="112"/>
    </location>
</feature>
<dbReference type="SUPFAM" id="SSF51261">
    <property type="entry name" value="Duplicated hybrid motif"/>
    <property type="match status" value="1"/>
</dbReference>
<accession>A0ABY5S7I2</accession>
<keyword evidence="1 4" id="KW-0732">Signal</keyword>
<feature type="coiled-coil region" evidence="2">
    <location>
        <begin position="215"/>
        <end position="263"/>
    </location>
</feature>
<dbReference type="InterPro" id="IPR016047">
    <property type="entry name" value="M23ase_b-sheet_dom"/>
</dbReference>
<dbReference type="PANTHER" id="PTHR21666:SF270">
    <property type="entry name" value="MUREIN HYDROLASE ACTIVATOR ENVC"/>
    <property type="match status" value="1"/>
</dbReference>
<sequence length="399" mass="44766">MRKWLAIPAVVVLAAFIFQPFGGEAASQVDKINKELDQVRKEISAAAHNRNQADKDRQVIIQQKTETAKSMQEVLTQIDEVGTQMMGVQAQLDAAEEKLLLTGEELQTAEERIATRDELLQSRLRLMYTNGSVSYLDVLLNATSFSDFIDRFDSLQSILGQDRDILESHKEDRELIAQKKKDVEKQLAEVKVMYGKLDSYQSLLVAKEKQKEVMVLSFNEQAEELEEISEEQEKLLISLAKKVSDLEEQKRKAAAKKKKKKVTPYYTGGKFAVPLQDGYRLSSPYGYRTHPISGKKKLHTGLDMAAPAGTPIYAAESGTVLIAQWWSGYGNTVIIDHGNGLWTLYGHIRNNGIKVNKGDTVKRGQKIAEVGSTGQSTGNHLHFEVRKNEEPVNPSQYLK</sequence>
<dbReference type="Pfam" id="PF01551">
    <property type="entry name" value="Peptidase_M23"/>
    <property type="match status" value="1"/>
</dbReference>
<feature type="region of interest" description="Disordered" evidence="3">
    <location>
        <begin position="371"/>
        <end position="399"/>
    </location>
</feature>
<evidence type="ECO:0000313" key="7">
    <source>
        <dbReference type="EMBL" id="UVI29866.1"/>
    </source>
</evidence>
<evidence type="ECO:0000259" key="5">
    <source>
        <dbReference type="Pfam" id="PF01551"/>
    </source>
</evidence>
<evidence type="ECO:0000256" key="1">
    <source>
        <dbReference type="ARBA" id="ARBA00022729"/>
    </source>
</evidence>
<keyword evidence="2" id="KW-0175">Coiled coil</keyword>
<dbReference type="Pfam" id="PF24568">
    <property type="entry name" value="CC_PcsB"/>
    <property type="match status" value="1"/>
</dbReference>
<keyword evidence="8" id="KW-1185">Reference proteome</keyword>
<dbReference type="Proteomes" id="UP001057877">
    <property type="component" value="Chromosome"/>
</dbReference>
<dbReference type="InterPro" id="IPR050570">
    <property type="entry name" value="Cell_wall_metabolism_enzyme"/>
</dbReference>
<dbReference type="Gene3D" id="6.10.250.3150">
    <property type="match status" value="1"/>
</dbReference>
<dbReference type="InterPro" id="IPR057309">
    <property type="entry name" value="PcsB_CC"/>
</dbReference>
<dbReference type="InterPro" id="IPR011055">
    <property type="entry name" value="Dup_hybrid_motif"/>
</dbReference>
<name>A0ABY5S7I2_9BACL</name>
<feature type="domain" description="Peptidoglycan hydrolase PcsB coiled-coil" evidence="6">
    <location>
        <begin position="107"/>
        <end position="179"/>
    </location>
</feature>
<feature type="chain" id="PRO_5045779203" evidence="4">
    <location>
        <begin position="26"/>
        <end position="399"/>
    </location>
</feature>
<reference evidence="7" key="1">
    <citation type="submission" date="2022-01" db="EMBL/GenBank/DDBJ databases">
        <title>Paenibacillus spongiae sp. nov., isolated from marine sponge.</title>
        <authorList>
            <person name="Li Z."/>
            <person name="Zhang M."/>
        </authorList>
    </citation>
    <scope>NUCLEOTIDE SEQUENCE</scope>
    <source>
        <strain evidence="7">PHS-Z3</strain>
    </source>
</reference>
<evidence type="ECO:0000256" key="2">
    <source>
        <dbReference type="SAM" id="Coils"/>
    </source>
</evidence>
<gene>
    <name evidence="7" type="ORF">L1F29_31540</name>
</gene>
<dbReference type="Gene3D" id="2.70.70.10">
    <property type="entry name" value="Glucose Permease (Domain IIA)"/>
    <property type="match status" value="1"/>
</dbReference>
<feature type="domain" description="M23ase beta-sheet core" evidence="5">
    <location>
        <begin position="298"/>
        <end position="394"/>
    </location>
</feature>
<evidence type="ECO:0000313" key="8">
    <source>
        <dbReference type="Proteomes" id="UP001057877"/>
    </source>
</evidence>
<dbReference type="EMBL" id="CP091430">
    <property type="protein sequence ID" value="UVI29866.1"/>
    <property type="molecule type" value="Genomic_DNA"/>
</dbReference>
<feature type="signal peptide" evidence="4">
    <location>
        <begin position="1"/>
        <end position="25"/>
    </location>
</feature>
<dbReference type="RefSeq" id="WP_258385938.1">
    <property type="nucleotide sequence ID" value="NZ_CP091430.1"/>
</dbReference>
<dbReference type="PANTHER" id="PTHR21666">
    <property type="entry name" value="PEPTIDASE-RELATED"/>
    <property type="match status" value="1"/>
</dbReference>